<organism evidence="3">
    <name type="scientific">Amphimedon queenslandica</name>
    <name type="common">Sponge</name>
    <dbReference type="NCBI Taxonomy" id="400682"/>
    <lineage>
        <taxon>Eukaryota</taxon>
        <taxon>Metazoa</taxon>
        <taxon>Porifera</taxon>
        <taxon>Demospongiae</taxon>
        <taxon>Heteroscleromorpha</taxon>
        <taxon>Haplosclerida</taxon>
        <taxon>Niphatidae</taxon>
        <taxon>Amphimedon</taxon>
    </lineage>
</organism>
<sequence>MKIIIGFFSLFILTAALSIETEFGQFESDPFGYNIQESGPDEPLDDDTELQQEAPLKEEMETQEEQEDTDNNELDAQEGKCKTYSSCAHIKRENPNSPSGTYLITINNCNTQVYCHMGSLCGIKGGWTRLGKLDMTKKSAKCPSSLCTVTQSGTRICTKNKAGCNSVTIPSQRVPYSLVCGRVRGYQKYTLDAFRFHQSSSINSPYVDGVSITHGSPRKHIWSLAAGYSEFTRNVPHGCPCNHGATVKPAPFVGNDFYCESGFSHWPHNRFALSDPLWDKKQCRGQEAPCCNRPLLPWFRKSIGYTTADNIEMRVCSDQDTNDENIGIDQYEFYVM</sequence>
<feature type="region of interest" description="Disordered" evidence="1">
    <location>
        <begin position="30"/>
        <end position="75"/>
    </location>
</feature>
<dbReference type="OrthoDB" id="5971203at2759"/>
<reference evidence="3" key="1">
    <citation type="submission" date="2017-05" db="UniProtKB">
        <authorList>
            <consortium name="EnsemblMetazoa"/>
        </authorList>
    </citation>
    <scope>IDENTIFICATION</scope>
</reference>
<feature type="chain" id="PRO_5012055830" evidence="2">
    <location>
        <begin position="19"/>
        <end position="336"/>
    </location>
</feature>
<keyword evidence="2" id="KW-0732">Signal</keyword>
<dbReference type="AlphaFoldDB" id="A0A1X7UN91"/>
<name>A0A1X7UN91_AMPQE</name>
<dbReference type="Gene3D" id="3.90.215.10">
    <property type="entry name" value="Gamma Fibrinogen, chain A, domain 1"/>
    <property type="match status" value="1"/>
</dbReference>
<evidence type="ECO:0000256" key="2">
    <source>
        <dbReference type="SAM" id="SignalP"/>
    </source>
</evidence>
<accession>A0A1X7UN91</accession>
<dbReference type="NCBIfam" id="NF040941">
    <property type="entry name" value="GGGWT_bact"/>
    <property type="match status" value="1"/>
</dbReference>
<proteinExistence type="predicted"/>
<evidence type="ECO:0000256" key="1">
    <source>
        <dbReference type="SAM" id="MobiDB-lite"/>
    </source>
</evidence>
<dbReference type="InParanoid" id="A0A1X7UN91"/>
<feature type="signal peptide" evidence="2">
    <location>
        <begin position="1"/>
        <end position="18"/>
    </location>
</feature>
<dbReference type="EnsemblMetazoa" id="Aqu2.1.29460_001">
    <property type="protein sequence ID" value="Aqu2.1.29460_001"/>
    <property type="gene ID" value="Aqu2.1.29460"/>
</dbReference>
<feature type="compositionally biased region" description="Acidic residues" evidence="1">
    <location>
        <begin position="39"/>
        <end position="50"/>
    </location>
</feature>
<dbReference type="InterPro" id="IPR014716">
    <property type="entry name" value="Fibrinogen_a/b/g_C_1"/>
</dbReference>
<protein>
    <submittedName>
        <fullName evidence="3">Uncharacterized protein</fullName>
    </submittedName>
</protein>
<evidence type="ECO:0000313" key="3">
    <source>
        <dbReference type="EnsemblMetazoa" id="Aqu2.1.29460_001"/>
    </source>
</evidence>
<feature type="compositionally biased region" description="Acidic residues" evidence="1">
    <location>
        <begin position="61"/>
        <end position="75"/>
    </location>
</feature>